<dbReference type="FunFam" id="3.30.70.20:FF:000002">
    <property type="entry name" value="NADH-ubiquinone oxidoreductase 75 kDa subunit"/>
    <property type="match status" value="1"/>
</dbReference>
<sequence length="235" mass="26267">MPIITVYINGLKILTESGVTILEVCKANSIPMLTLCHLKGLHDIGACRLCLVEIEGVNRLLSGCTTQVADNMMIRTDTDRIKRYQRITVELFFAERNHVCAVCVANGNCELQEAGYAVGLDHIRYPFLYPECKVDTSHPWFVMDHNRCIMCTRCVRVCTEVEGAGNWGVMNRGHDVRIISDFNTPWGESSTCTDCGKCVHACPTGAIWPKAVAQGQLTKYPEMIGELVEKRKLLQ</sequence>
<dbReference type="SUPFAM" id="SSF54292">
    <property type="entry name" value="2Fe-2S ferredoxin-like"/>
    <property type="match status" value="1"/>
</dbReference>
<dbReference type="GO" id="GO:0016491">
    <property type="term" value="F:oxidoreductase activity"/>
    <property type="evidence" value="ECO:0007669"/>
    <property type="project" value="InterPro"/>
</dbReference>
<feature type="domain" description="2Fe-2S ferredoxin-type" evidence="10">
    <location>
        <begin position="2"/>
        <end position="80"/>
    </location>
</feature>
<dbReference type="InterPro" id="IPR017900">
    <property type="entry name" value="4Fe4S_Fe_S_CS"/>
</dbReference>
<dbReference type="PANTHER" id="PTHR24960:SF84">
    <property type="entry name" value="HYDROGENASE SUBUNIT"/>
    <property type="match status" value="1"/>
</dbReference>
<keyword evidence="13" id="KW-0371">Homeobox</keyword>
<reference evidence="13 14" key="1">
    <citation type="submission" date="2019-11" db="EMBL/GenBank/DDBJ databases">
        <authorList>
            <person name="Im W.T."/>
        </authorList>
    </citation>
    <scope>NUCLEOTIDE SEQUENCE [LARGE SCALE GENOMIC DNA]</scope>
    <source>
        <strain evidence="13 14">SB-02</strain>
    </source>
</reference>
<dbReference type="Pfam" id="PF10588">
    <property type="entry name" value="NADH-G_4Fe-4S_3"/>
    <property type="match status" value="1"/>
</dbReference>
<gene>
    <name evidence="13" type="primary">hoxU</name>
    <name evidence="13" type="ORF">GLV81_05455</name>
</gene>
<dbReference type="InterPro" id="IPR017896">
    <property type="entry name" value="4Fe4S_Fe-S-bd"/>
</dbReference>
<dbReference type="InterPro" id="IPR001041">
    <property type="entry name" value="2Fe-2S_ferredoxin-type"/>
</dbReference>
<evidence type="ECO:0000313" key="13">
    <source>
        <dbReference type="EMBL" id="QGW27613.1"/>
    </source>
</evidence>
<evidence type="ECO:0000259" key="11">
    <source>
        <dbReference type="PROSITE" id="PS51379"/>
    </source>
</evidence>
<keyword evidence="7" id="KW-0411">Iron-sulfur</keyword>
<evidence type="ECO:0000256" key="7">
    <source>
        <dbReference type="ARBA" id="ARBA00023014"/>
    </source>
</evidence>
<dbReference type="PIRSF" id="PIRSF000309">
    <property type="entry name" value="NAD_red_hyd_HoxU"/>
    <property type="match status" value="1"/>
</dbReference>
<dbReference type="AlphaFoldDB" id="A0A6I6G7Y3"/>
<keyword evidence="3" id="KW-0004">4Fe-4S</keyword>
<comment type="cofactor">
    <cofactor evidence="1">
        <name>[4Fe-4S] cluster</name>
        <dbReference type="ChEBI" id="CHEBI:49883"/>
    </cofactor>
</comment>
<dbReference type="Gene3D" id="3.10.20.740">
    <property type="match status" value="1"/>
</dbReference>
<feature type="domain" description="4Fe-4S ferredoxin-type" evidence="11">
    <location>
        <begin position="183"/>
        <end position="212"/>
    </location>
</feature>
<dbReference type="Proteomes" id="UP000426027">
    <property type="component" value="Chromosome"/>
</dbReference>
<proteinExistence type="inferred from homology"/>
<keyword evidence="8" id="KW-0520">NAD</keyword>
<dbReference type="GO" id="GO:0046872">
    <property type="term" value="F:metal ion binding"/>
    <property type="evidence" value="ECO:0007669"/>
    <property type="project" value="UniProtKB-KW"/>
</dbReference>
<keyword evidence="14" id="KW-1185">Reference proteome</keyword>
<name>A0A6I6G7Y3_9BACT</name>
<dbReference type="Gene3D" id="3.30.70.20">
    <property type="match status" value="1"/>
</dbReference>
<evidence type="ECO:0000256" key="6">
    <source>
        <dbReference type="ARBA" id="ARBA00023004"/>
    </source>
</evidence>
<organism evidence="13 14">
    <name type="scientific">Phnomibacter ginsenosidimutans</name>
    <dbReference type="NCBI Taxonomy" id="2676868"/>
    <lineage>
        <taxon>Bacteria</taxon>
        <taxon>Pseudomonadati</taxon>
        <taxon>Bacteroidota</taxon>
        <taxon>Chitinophagia</taxon>
        <taxon>Chitinophagales</taxon>
        <taxon>Chitinophagaceae</taxon>
        <taxon>Phnomibacter</taxon>
    </lineage>
</organism>
<dbReference type="KEGG" id="fls:GLV81_05455"/>
<dbReference type="InterPro" id="IPR016214">
    <property type="entry name" value="NAD-red_Hydgase_HoxS_gsu"/>
</dbReference>
<dbReference type="PROSITE" id="PS51379">
    <property type="entry name" value="4FE4S_FER_2"/>
    <property type="match status" value="2"/>
</dbReference>
<feature type="domain" description="4Fe-4S His(Cys)3-ligated-type" evidence="12">
    <location>
        <begin position="80"/>
        <end position="119"/>
    </location>
</feature>
<dbReference type="PROSITE" id="PS51839">
    <property type="entry name" value="4FE4S_HC3"/>
    <property type="match status" value="1"/>
</dbReference>
<dbReference type="EMBL" id="CP046566">
    <property type="protein sequence ID" value="QGW27613.1"/>
    <property type="molecule type" value="Genomic_DNA"/>
</dbReference>
<dbReference type="PROSITE" id="PS51085">
    <property type="entry name" value="2FE2S_FER_2"/>
    <property type="match status" value="1"/>
</dbReference>
<dbReference type="InterPro" id="IPR036010">
    <property type="entry name" value="2Fe-2S_ferredoxin-like_sf"/>
</dbReference>
<evidence type="ECO:0000313" key="14">
    <source>
        <dbReference type="Proteomes" id="UP000426027"/>
    </source>
</evidence>
<dbReference type="PANTHER" id="PTHR24960">
    <property type="entry name" value="PHOTOSYSTEM I IRON-SULFUR CENTER-RELATED"/>
    <property type="match status" value="1"/>
</dbReference>
<evidence type="ECO:0000256" key="8">
    <source>
        <dbReference type="ARBA" id="ARBA00023027"/>
    </source>
</evidence>
<evidence type="ECO:0000256" key="4">
    <source>
        <dbReference type="ARBA" id="ARBA00022723"/>
    </source>
</evidence>
<dbReference type="GO" id="GO:0051539">
    <property type="term" value="F:4 iron, 4 sulfur cluster binding"/>
    <property type="evidence" value="ECO:0007669"/>
    <property type="project" value="UniProtKB-KW"/>
</dbReference>
<evidence type="ECO:0000256" key="2">
    <source>
        <dbReference type="ARBA" id="ARBA00005404"/>
    </source>
</evidence>
<protein>
    <submittedName>
        <fullName evidence="13">Bidirectional hydrogenase complex protein HoxU</fullName>
    </submittedName>
</protein>
<dbReference type="SUPFAM" id="SSF54862">
    <property type="entry name" value="4Fe-4S ferredoxins"/>
    <property type="match status" value="1"/>
</dbReference>
<evidence type="ECO:0000256" key="5">
    <source>
        <dbReference type="ARBA" id="ARBA00022967"/>
    </source>
</evidence>
<dbReference type="Pfam" id="PF22117">
    <property type="entry name" value="Fer4_Nqo3"/>
    <property type="match status" value="1"/>
</dbReference>
<evidence type="ECO:0000256" key="9">
    <source>
        <dbReference type="ARBA" id="ARBA00034078"/>
    </source>
</evidence>
<dbReference type="InterPro" id="IPR054351">
    <property type="entry name" value="NADH_UbQ_OxRdtase_ferredoxin"/>
</dbReference>
<comment type="cofactor">
    <cofactor evidence="9">
        <name>[2Fe-2S] cluster</name>
        <dbReference type="ChEBI" id="CHEBI:190135"/>
    </cofactor>
</comment>
<dbReference type="InterPro" id="IPR050157">
    <property type="entry name" value="PSI_iron-sulfur_center"/>
</dbReference>
<comment type="similarity">
    <text evidence="2">Belongs to the complex I 75 kDa subunit family.</text>
</comment>
<keyword evidence="6" id="KW-0408">Iron</keyword>
<accession>A0A6I6G7Y3</accession>
<dbReference type="SMART" id="SM00929">
    <property type="entry name" value="NADH-G_4Fe-4S_3"/>
    <property type="match status" value="1"/>
</dbReference>
<keyword evidence="5" id="KW-1278">Translocase</keyword>
<dbReference type="RefSeq" id="WP_157477541.1">
    <property type="nucleotide sequence ID" value="NZ_CP046566.1"/>
</dbReference>
<feature type="domain" description="4Fe-4S ferredoxin-type" evidence="11">
    <location>
        <begin position="139"/>
        <end position="158"/>
    </location>
</feature>
<evidence type="ECO:0000259" key="10">
    <source>
        <dbReference type="PROSITE" id="PS51085"/>
    </source>
</evidence>
<dbReference type="GO" id="GO:0003677">
    <property type="term" value="F:DNA binding"/>
    <property type="evidence" value="ECO:0007669"/>
    <property type="project" value="UniProtKB-KW"/>
</dbReference>
<evidence type="ECO:0000259" key="12">
    <source>
        <dbReference type="PROSITE" id="PS51839"/>
    </source>
</evidence>
<dbReference type="NCBIfam" id="NF005745">
    <property type="entry name" value="PRK07569.1"/>
    <property type="match status" value="1"/>
</dbReference>
<dbReference type="PROSITE" id="PS00198">
    <property type="entry name" value="4FE4S_FER_1"/>
    <property type="match status" value="1"/>
</dbReference>
<evidence type="ECO:0000256" key="1">
    <source>
        <dbReference type="ARBA" id="ARBA00001966"/>
    </source>
</evidence>
<evidence type="ECO:0000256" key="3">
    <source>
        <dbReference type="ARBA" id="ARBA00022485"/>
    </source>
</evidence>
<dbReference type="Pfam" id="PF13510">
    <property type="entry name" value="Fer2_4"/>
    <property type="match status" value="1"/>
</dbReference>
<keyword evidence="4" id="KW-0479">Metal-binding</keyword>
<dbReference type="InterPro" id="IPR019574">
    <property type="entry name" value="NADH_UbQ_OxRdtase_Gsu_4Fe4S-bd"/>
</dbReference>